<keyword evidence="1" id="KW-0812">Transmembrane</keyword>
<proteinExistence type="predicted"/>
<keyword evidence="1" id="KW-1133">Transmembrane helix</keyword>
<keyword evidence="1" id="KW-0472">Membrane</keyword>
<accession>A0ABT2TH89</accession>
<evidence type="ECO:0000313" key="3">
    <source>
        <dbReference type="Proteomes" id="UP001652442"/>
    </source>
</evidence>
<reference evidence="2 3" key="1">
    <citation type="journal article" date="2021" name="ISME Commun">
        <title>Automated analysis of genomic sequences facilitates high-throughput and comprehensive description of bacteria.</title>
        <authorList>
            <person name="Hitch T.C.A."/>
        </authorList>
    </citation>
    <scope>NUCLEOTIDE SEQUENCE [LARGE SCALE GENOMIC DNA]</scope>
    <source>
        <strain evidence="2 3">Sanger_109</strain>
    </source>
</reference>
<organism evidence="2 3">
    <name type="scientific">Brotonthovivens ammoniilytica</name>
    <dbReference type="NCBI Taxonomy" id="2981725"/>
    <lineage>
        <taxon>Bacteria</taxon>
        <taxon>Bacillati</taxon>
        <taxon>Bacillota</taxon>
        <taxon>Clostridia</taxon>
        <taxon>Lachnospirales</taxon>
        <taxon>Lachnospiraceae</taxon>
        <taxon>Brotonthovivens</taxon>
    </lineage>
</organism>
<dbReference type="Proteomes" id="UP001652442">
    <property type="component" value="Unassembled WGS sequence"/>
</dbReference>
<keyword evidence="3" id="KW-1185">Reference proteome</keyword>
<dbReference type="EMBL" id="JAOQJQ010000001">
    <property type="protein sequence ID" value="MCU6761261.1"/>
    <property type="molecule type" value="Genomic_DNA"/>
</dbReference>
<dbReference type="RefSeq" id="WP_158424102.1">
    <property type="nucleotide sequence ID" value="NZ_JAOQJQ010000001.1"/>
</dbReference>
<protein>
    <submittedName>
        <fullName evidence="2">Uncharacterized protein</fullName>
    </submittedName>
</protein>
<sequence>MQTNYDSRKEYIQQIKESFQTPSSYERKKHDRFESDYSNEEPAVIRSFWKIRLLAAVLCFLGFITIHQTGYQWKNLSEKTIVTQIQKDYDLKDVKNCFSEIRNFFEK</sequence>
<comment type="caution">
    <text evidence="2">The sequence shown here is derived from an EMBL/GenBank/DDBJ whole genome shotgun (WGS) entry which is preliminary data.</text>
</comment>
<gene>
    <name evidence="2" type="ORF">OCV88_02775</name>
</gene>
<feature type="transmembrane region" description="Helical" evidence="1">
    <location>
        <begin position="47"/>
        <end position="66"/>
    </location>
</feature>
<evidence type="ECO:0000256" key="1">
    <source>
        <dbReference type="SAM" id="Phobius"/>
    </source>
</evidence>
<name>A0ABT2TH89_9FIRM</name>
<evidence type="ECO:0000313" key="2">
    <source>
        <dbReference type="EMBL" id="MCU6761261.1"/>
    </source>
</evidence>